<dbReference type="Gene3D" id="3.40.50.10310">
    <property type="entry name" value="Creatininase"/>
    <property type="match status" value="1"/>
</dbReference>
<dbReference type="AlphaFoldDB" id="A0A0S7BKX3"/>
<keyword evidence="2" id="KW-0479">Metal-binding</keyword>
<organism evidence="6">
    <name type="scientific">Longilinea arvoryzae</name>
    <dbReference type="NCBI Taxonomy" id="360412"/>
    <lineage>
        <taxon>Bacteria</taxon>
        <taxon>Bacillati</taxon>
        <taxon>Chloroflexota</taxon>
        <taxon>Anaerolineae</taxon>
        <taxon>Anaerolineales</taxon>
        <taxon>Anaerolineaceae</taxon>
        <taxon>Longilinea</taxon>
    </lineage>
</organism>
<dbReference type="Pfam" id="PF02633">
    <property type="entry name" value="Creatininase"/>
    <property type="match status" value="1"/>
</dbReference>
<dbReference type="InterPro" id="IPR024087">
    <property type="entry name" value="Creatininase-like_sf"/>
</dbReference>
<name>A0A0S7BKX3_9CHLR</name>
<evidence type="ECO:0000256" key="2">
    <source>
        <dbReference type="ARBA" id="ARBA00022723"/>
    </source>
</evidence>
<evidence type="ECO:0000313" key="6">
    <source>
        <dbReference type="EMBL" id="GAP14513.1"/>
    </source>
</evidence>
<proteinExistence type="inferred from homology"/>
<sequence length="251" mass="27745">MIDTRVATWPEIKEYIDRRAVAILAFGAQEEHGPHLPLSTDTVEAGGLARRLAEELDAMLLPPIPYGDSWGAGGFPGTVSITFSTIYSLIIDIGKSLKFNHVRGLIVVNGHFGNHNPIELAARELTAQSDFPTMMLDFPGLVEIAGQVLESKPAAPTFYHADEFETSMVLALEPTTVHMDRAQAEYPEFPVSYYSEPILLNTFCKSGVFGDPRPATAEKGKRMLEMLTRENLKIARAFIDRIDTRENGLKP</sequence>
<evidence type="ECO:0000313" key="7">
    <source>
        <dbReference type="Proteomes" id="UP000055060"/>
    </source>
</evidence>
<keyword evidence="3" id="KW-0378">Hydrolase</keyword>
<gene>
    <name evidence="6" type="ORF">LARV_02284</name>
</gene>
<comment type="similarity">
    <text evidence="5">Belongs to the creatininase superfamily.</text>
</comment>
<dbReference type="Proteomes" id="UP000055060">
    <property type="component" value="Unassembled WGS sequence"/>
</dbReference>
<dbReference type="PANTHER" id="PTHR35005">
    <property type="entry name" value="3-DEHYDRO-SCYLLO-INOSOSE HYDROLASE"/>
    <property type="match status" value="1"/>
</dbReference>
<dbReference type="SUPFAM" id="SSF102215">
    <property type="entry name" value="Creatininase"/>
    <property type="match status" value="1"/>
</dbReference>
<dbReference type="STRING" id="360412.LARV_02284"/>
<dbReference type="EMBL" id="DF967972">
    <property type="protein sequence ID" value="GAP14513.1"/>
    <property type="molecule type" value="Genomic_DNA"/>
</dbReference>
<dbReference type="GO" id="GO:0046872">
    <property type="term" value="F:metal ion binding"/>
    <property type="evidence" value="ECO:0007669"/>
    <property type="project" value="UniProtKB-KW"/>
</dbReference>
<dbReference type="PANTHER" id="PTHR35005:SF1">
    <property type="entry name" value="2-AMINO-5-FORMYLAMINO-6-RIBOSYLAMINOPYRIMIDIN-4(3H)-ONE 5'-MONOPHOSPHATE DEFORMYLASE"/>
    <property type="match status" value="1"/>
</dbReference>
<protein>
    <submittedName>
        <fullName evidence="6">Uncharacterized protein, putative amidase</fullName>
    </submittedName>
</protein>
<reference evidence="6" key="1">
    <citation type="submission" date="2015-07" db="EMBL/GenBank/DDBJ databases">
        <title>Draft Genome Sequences of Anaerolinea thermolimosa IMO-1, Bellilinea caldifistulae GOMI-1, Leptolinea tardivitalis YMTK-2, Levilinea saccharolytica KIBI-1,Longilinea arvoryzae KOME-1, Previously Described as Members of the Anaerolineaceae (Chloroflexi).</title>
        <authorList>
            <person name="Sekiguchi Y."/>
            <person name="Ohashi A."/>
            <person name="Matsuura N."/>
            <person name="Tourlousse M.D."/>
        </authorList>
    </citation>
    <scope>NUCLEOTIDE SEQUENCE [LARGE SCALE GENOMIC DNA]</scope>
    <source>
        <strain evidence="6">KOME-1</strain>
    </source>
</reference>
<evidence type="ECO:0000256" key="1">
    <source>
        <dbReference type="ARBA" id="ARBA00001947"/>
    </source>
</evidence>
<dbReference type="GO" id="GO:0009231">
    <property type="term" value="P:riboflavin biosynthetic process"/>
    <property type="evidence" value="ECO:0007669"/>
    <property type="project" value="TreeGrafter"/>
</dbReference>
<keyword evidence="7" id="KW-1185">Reference proteome</keyword>
<accession>A0A0S7BKX3</accession>
<dbReference type="GO" id="GO:0016811">
    <property type="term" value="F:hydrolase activity, acting on carbon-nitrogen (but not peptide) bonds, in linear amides"/>
    <property type="evidence" value="ECO:0007669"/>
    <property type="project" value="TreeGrafter"/>
</dbReference>
<dbReference type="OrthoDB" id="9801445at2"/>
<evidence type="ECO:0000256" key="3">
    <source>
        <dbReference type="ARBA" id="ARBA00022801"/>
    </source>
</evidence>
<dbReference type="InterPro" id="IPR003785">
    <property type="entry name" value="Creatininase/forma_Hydrolase"/>
</dbReference>
<comment type="cofactor">
    <cofactor evidence="1">
        <name>Zn(2+)</name>
        <dbReference type="ChEBI" id="CHEBI:29105"/>
    </cofactor>
</comment>
<evidence type="ECO:0000256" key="4">
    <source>
        <dbReference type="ARBA" id="ARBA00022833"/>
    </source>
</evidence>
<dbReference type="RefSeq" id="WP_075073765.1">
    <property type="nucleotide sequence ID" value="NZ_DF967972.1"/>
</dbReference>
<keyword evidence="4" id="KW-0862">Zinc</keyword>
<evidence type="ECO:0000256" key="5">
    <source>
        <dbReference type="ARBA" id="ARBA00024029"/>
    </source>
</evidence>